<dbReference type="EMBL" id="CM056741">
    <property type="protein sequence ID" value="KAJ8682351.1"/>
    <property type="molecule type" value="Genomic_DNA"/>
</dbReference>
<sequence length="477" mass="52787">MVRPRKIAKTWWALVQYVEDGLQKKVSVEDIFKEAKSKSCIRPTHAKDFIPTHEYQVKWYLCTEDGAGERCDDLRSHPKQNSHPSVLYAAFVLQLAESLDGFGGLPPVRHAPKRIHSVDIGDDAPQDALRKHKKAKRLLAQDTPATVDSDESDSPSVDVTSTSAVQLSNSCSVQNTTTQRTRADKDVERVATEQSDAELTARKAADEAAIAAREAAERELAVREATAQAAIAAREAAERELAVRQAADQAAIAAREAAERELAVRQAADQAAIAAREAAERELAVRRAADQAAIAARERAELELAGREDQQVHDPIIQGAGAAPIPAPQRVARQGPGFAVYNPAVDFPNDAGRRQDGYGVARLDREGNLRRASKSRELLVQNTLLHYHTEQGLGYQDRLRRLREDDPQVVSLFNGLFRRRAKKIFYVYHEDMYDYSSFLEIPWLRAASMLNHSVVIGLDQTGRGIRLGRSDTALLRA</sequence>
<reference evidence="1" key="1">
    <citation type="submission" date="2023-04" db="EMBL/GenBank/DDBJ databases">
        <title>A chromosome-level genome assembly of the parasitoid wasp Eretmocerus hayati.</title>
        <authorList>
            <person name="Zhong Y."/>
            <person name="Liu S."/>
            <person name="Liu Y."/>
        </authorList>
    </citation>
    <scope>NUCLEOTIDE SEQUENCE</scope>
    <source>
        <strain evidence="1">ZJU_SS_LIU_2023</strain>
    </source>
</reference>
<comment type="caution">
    <text evidence="1">The sequence shown here is derived from an EMBL/GenBank/DDBJ whole genome shotgun (WGS) entry which is preliminary data.</text>
</comment>
<proteinExistence type="predicted"/>
<accession>A0ACC2PH45</accession>
<dbReference type="Proteomes" id="UP001239111">
    <property type="component" value="Chromosome 1"/>
</dbReference>
<gene>
    <name evidence="1" type="ORF">QAD02_018143</name>
</gene>
<keyword evidence="2" id="KW-1185">Reference proteome</keyword>
<name>A0ACC2PH45_9HYME</name>
<evidence type="ECO:0000313" key="1">
    <source>
        <dbReference type="EMBL" id="KAJ8682351.1"/>
    </source>
</evidence>
<protein>
    <submittedName>
        <fullName evidence="1">Uncharacterized protein</fullName>
    </submittedName>
</protein>
<organism evidence="1 2">
    <name type="scientific">Eretmocerus hayati</name>
    <dbReference type="NCBI Taxonomy" id="131215"/>
    <lineage>
        <taxon>Eukaryota</taxon>
        <taxon>Metazoa</taxon>
        <taxon>Ecdysozoa</taxon>
        <taxon>Arthropoda</taxon>
        <taxon>Hexapoda</taxon>
        <taxon>Insecta</taxon>
        <taxon>Pterygota</taxon>
        <taxon>Neoptera</taxon>
        <taxon>Endopterygota</taxon>
        <taxon>Hymenoptera</taxon>
        <taxon>Apocrita</taxon>
        <taxon>Proctotrupomorpha</taxon>
        <taxon>Chalcidoidea</taxon>
        <taxon>Aphelinidae</taxon>
        <taxon>Aphelininae</taxon>
        <taxon>Eretmocerus</taxon>
    </lineage>
</organism>
<evidence type="ECO:0000313" key="2">
    <source>
        <dbReference type="Proteomes" id="UP001239111"/>
    </source>
</evidence>